<feature type="compositionally biased region" description="Gly residues" evidence="1">
    <location>
        <begin position="573"/>
        <end position="582"/>
    </location>
</feature>
<protein>
    <submittedName>
        <fullName evidence="3">Uncharacterized protein</fullName>
    </submittedName>
</protein>
<reference evidence="3" key="1">
    <citation type="submission" date="2014-07" db="EMBL/GenBank/DDBJ databases">
        <authorList>
            <person name="Urmite Genomes Urmite Genomes"/>
        </authorList>
    </citation>
    <scope>NUCLEOTIDE SEQUENCE</scope>
    <source>
        <strain evidence="3">11W110_air</strain>
    </source>
</reference>
<dbReference type="Pfam" id="PF20176">
    <property type="entry name" value="DUF6541"/>
    <property type="match status" value="1"/>
</dbReference>
<feature type="transmembrane region" description="Helical" evidence="2">
    <location>
        <begin position="324"/>
        <end position="347"/>
    </location>
</feature>
<feature type="transmembrane region" description="Helical" evidence="2">
    <location>
        <begin position="64"/>
        <end position="84"/>
    </location>
</feature>
<evidence type="ECO:0000313" key="3">
    <source>
        <dbReference type="EMBL" id="CEA08979.1"/>
    </source>
</evidence>
<feature type="transmembrane region" description="Helical" evidence="2">
    <location>
        <begin position="402"/>
        <end position="420"/>
    </location>
</feature>
<proteinExistence type="predicted"/>
<dbReference type="AlphaFoldDB" id="A0A078MRR4"/>
<feature type="transmembrane region" description="Helical" evidence="2">
    <location>
        <begin position="220"/>
        <end position="239"/>
    </location>
</feature>
<feature type="transmembrane region" description="Helical" evidence="2">
    <location>
        <begin position="378"/>
        <end position="395"/>
    </location>
</feature>
<gene>
    <name evidence="3" type="ORF">BN1051_02342</name>
</gene>
<feature type="transmembrane region" description="Helical" evidence="2">
    <location>
        <begin position="277"/>
        <end position="303"/>
    </location>
</feature>
<accession>A0A078MRR4</accession>
<feature type="transmembrane region" description="Helical" evidence="2">
    <location>
        <begin position="104"/>
        <end position="122"/>
    </location>
</feature>
<sequence>MEWQETGLVLLTACAVLLLPGLAVCAAAGARSILLLGLAGPVSVSIIGLGAVLLGLMDRPLTPAAVVVATVVAAVPILVLRLATAGPSTVFAAARPTGATAGKVLAAAVAFGVLGSRLLEVFQRPDSISQTLDNIFHLNLAKFILDTGSGSSLAAGQLTDPGAEFKPYPAAWHDVVALVAEGSGASVPVAASSVNLVIGAVLWPLAVMLLGTVLGGDRPVVWLLSGLLAGAFAAFPYLMVDFGVLYPNYLSLALLPALLALLVSGTQKGAAGIGRSWLLFLLALPGLGLAHPSSLVALAALSLPMGVRAVSAVAGSRRFSRRSAAAGTAAVVGSAYGAVVYTVWAFLRPEIEGIRWEARMNPAQAFGEGILNAPLSNPVPVLVAVLTALGVGSALRSRRNGWVIGVLGIGVGLYTVAIGFPWSDLRTALVGSWYNDPARLAALLPASALGAVLLGATAVVDRAAALTRAAARAVRRGSGPRRLPAAETSEREPAERRAALSKGAAATPGRGTPDGGNHRSGKAGPGDSSRHRFRPRSFPPNRRACSCDPCSPPVPGGPGASCGGTPDDGCGVHGHGTGGNIDGGTTPNSRTRHATPAADGGGGPGGDGVSGTAGNRPSGRAQSSSACRGRLVAPGLRTAPGDGAAAHRHRGRGGAPGPSLPGGPRQYAVSRRGPAEPALPAQPAAPARIGCGGDGQPSLRRCPGLGGG</sequence>
<feature type="transmembrane region" description="Helical" evidence="2">
    <location>
        <begin position="194"/>
        <end position="214"/>
    </location>
</feature>
<keyword evidence="2" id="KW-0812">Transmembrane</keyword>
<name>A0A078MRR4_9MICC</name>
<feature type="compositionally biased region" description="Gly residues" evidence="1">
    <location>
        <begin position="599"/>
        <end position="611"/>
    </location>
</feature>
<evidence type="ECO:0000256" key="2">
    <source>
        <dbReference type="SAM" id="Phobius"/>
    </source>
</evidence>
<feature type="region of interest" description="Disordered" evidence="1">
    <location>
        <begin position="573"/>
        <end position="708"/>
    </location>
</feature>
<organism evidence="3">
    <name type="scientific">Arthrobacter saudimassiliensis</name>
    <dbReference type="NCBI Taxonomy" id="1461584"/>
    <lineage>
        <taxon>Bacteria</taxon>
        <taxon>Bacillati</taxon>
        <taxon>Actinomycetota</taxon>
        <taxon>Actinomycetes</taxon>
        <taxon>Micrococcales</taxon>
        <taxon>Micrococcaceae</taxon>
        <taxon>Arthrobacter</taxon>
    </lineage>
</organism>
<feature type="transmembrane region" description="Helical" evidence="2">
    <location>
        <begin position="440"/>
        <end position="460"/>
    </location>
</feature>
<dbReference type="EMBL" id="LN483071">
    <property type="protein sequence ID" value="CEA08979.1"/>
    <property type="molecule type" value="Genomic_DNA"/>
</dbReference>
<feature type="transmembrane region" description="Helical" evidence="2">
    <location>
        <begin position="33"/>
        <end position="57"/>
    </location>
</feature>
<keyword evidence="2" id="KW-0472">Membrane</keyword>
<feature type="transmembrane region" description="Helical" evidence="2">
    <location>
        <begin position="246"/>
        <end position="265"/>
    </location>
</feature>
<dbReference type="PATRIC" id="fig|1461584.3.peg.2317"/>
<dbReference type="InterPro" id="IPR046671">
    <property type="entry name" value="DUF6541"/>
</dbReference>
<keyword evidence="2" id="KW-1133">Transmembrane helix</keyword>
<evidence type="ECO:0000256" key="1">
    <source>
        <dbReference type="SAM" id="MobiDB-lite"/>
    </source>
</evidence>
<feature type="region of interest" description="Disordered" evidence="1">
    <location>
        <begin position="473"/>
        <end position="547"/>
    </location>
</feature>
<feature type="compositionally biased region" description="Low complexity" evidence="1">
    <location>
        <begin position="675"/>
        <end position="687"/>
    </location>
</feature>
<feature type="compositionally biased region" description="Basic and acidic residues" evidence="1">
    <location>
        <begin position="488"/>
        <end position="498"/>
    </location>
</feature>